<dbReference type="AlphaFoldDB" id="A0A9D3U7G8"/>
<comment type="caution">
    <text evidence="1">The sequence shown here is derived from an EMBL/GenBank/DDBJ whole genome shotgun (WGS) entry which is preliminary data.</text>
</comment>
<evidence type="ECO:0000313" key="1">
    <source>
        <dbReference type="EMBL" id="KAH1031288.1"/>
    </source>
</evidence>
<protein>
    <submittedName>
        <fullName evidence="1">Uncharacterized protein</fullName>
    </submittedName>
</protein>
<gene>
    <name evidence="1" type="ORF">J1N35_043462</name>
</gene>
<organism evidence="1 2">
    <name type="scientific">Gossypium stocksii</name>
    <dbReference type="NCBI Taxonomy" id="47602"/>
    <lineage>
        <taxon>Eukaryota</taxon>
        <taxon>Viridiplantae</taxon>
        <taxon>Streptophyta</taxon>
        <taxon>Embryophyta</taxon>
        <taxon>Tracheophyta</taxon>
        <taxon>Spermatophyta</taxon>
        <taxon>Magnoliopsida</taxon>
        <taxon>eudicotyledons</taxon>
        <taxon>Gunneridae</taxon>
        <taxon>Pentapetalae</taxon>
        <taxon>rosids</taxon>
        <taxon>malvids</taxon>
        <taxon>Malvales</taxon>
        <taxon>Malvaceae</taxon>
        <taxon>Malvoideae</taxon>
        <taxon>Gossypium</taxon>
    </lineage>
</organism>
<evidence type="ECO:0000313" key="2">
    <source>
        <dbReference type="Proteomes" id="UP000828251"/>
    </source>
</evidence>
<accession>A0A9D3U7G8</accession>
<name>A0A9D3U7G8_9ROSI</name>
<sequence length="128" mass="13951">MDYEGKQDYEESSAAPKCVTVQEFEVNASLSTLGSDNQERGTEALPLVVRDVLEGVLKSRIRETSETLQARCMDCGKKRDRSSLRLEPHSAKRVRTHLSGSNGSARGGLSVSVVSIARSVIQEIVGRS</sequence>
<reference evidence="1 2" key="1">
    <citation type="journal article" date="2021" name="Plant Biotechnol. J.">
        <title>Multi-omics assisted identification of the key and species-specific regulatory components of drought-tolerant mechanisms in Gossypium stocksii.</title>
        <authorList>
            <person name="Yu D."/>
            <person name="Ke L."/>
            <person name="Zhang D."/>
            <person name="Wu Y."/>
            <person name="Sun Y."/>
            <person name="Mei J."/>
            <person name="Sun J."/>
            <person name="Sun Y."/>
        </authorList>
    </citation>
    <scope>NUCLEOTIDE SEQUENCE [LARGE SCALE GENOMIC DNA]</scope>
    <source>
        <strain evidence="2">cv. E1</strain>
        <tissue evidence="1">Leaf</tissue>
    </source>
</reference>
<dbReference type="EMBL" id="JAIQCV010000013">
    <property type="protein sequence ID" value="KAH1031288.1"/>
    <property type="molecule type" value="Genomic_DNA"/>
</dbReference>
<dbReference type="Proteomes" id="UP000828251">
    <property type="component" value="Unassembled WGS sequence"/>
</dbReference>
<keyword evidence="2" id="KW-1185">Reference proteome</keyword>
<proteinExistence type="predicted"/>